<comment type="similarity">
    <text evidence="1">Belongs to the peptidase S1C family.</text>
</comment>
<accession>A0AAE3EI85</accession>
<dbReference type="GO" id="GO:0006508">
    <property type="term" value="P:proteolysis"/>
    <property type="evidence" value="ECO:0007669"/>
    <property type="project" value="UniProtKB-KW"/>
</dbReference>
<dbReference type="GO" id="GO:0004252">
    <property type="term" value="F:serine-type endopeptidase activity"/>
    <property type="evidence" value="ECO:0007669"/>
    <property type="project" value="InterPro"/>
</dbReference>
<dbReference type="InterPro" id="IPR043504">
    <property type="entry name" value="Peptidase_S1_PA_chymotrypsin"/>
</dbReference>
<keyword evidence="2 5" id="KW-0645">Protease</keyword>
<keyword evidence="6" id="KW-1185">Reference proteome</keyword>
<evidence type="ECO:0000313" key="5">
    <source>
        <dbReference type="EMBL" id="MCD1655209.1"/>
    </source>
</evidence>
<sequence>MNKHFPARMRSGVLIAAVSVLLQSCLSTPEKPYYVSYADDRAIQYEIEKTRKVLSDHPVEALARARALVDNSSGYSDVESLYSEASRKVRSELDLAVESGRWSDAIRYYRSLAALGMKSDAWTESQLINGRNQSWKNEGNRTLSELDAPLASTPEDDAPSSEVVSRMIKGTVTVWVDQGLKIESGVGYANRVIGSAFYIDQRGYLITNYHVISSEVDPSYEGYSRLYVKTPQDPDLRIPARVIGWDPVLDLALLKVEIEPPAIFSLGSSAGLKTGHRIYAIGSPAGLEQTLTSGIVSALNRRLLSLGSVLQIDAPINQGNSGGPIVDEAGLVQAVVFAGIETYEGLNFAIPVEYLRVILPVLYEGGKVSHSWFGVYGKSIALPGTSAPGGVSVVYSVPGSPAEIAGIPQGAVVTALNGQPVKNLEELQYALIRERPGTIVRVTGIPALTGELEQEYRDWFVMVDKRPERPGSLIFERDIENRALLPIMGLDLERVGNSKKYMVRSVVRGSVADESGFSEQDVVEIRNLDVQHKDGYVALQLYTKRRKSGYLDAFIGLSASLDSPSYF</sequence>
<dbReference type="Pfam" id="PF13365">
    <property type="entry name" value="Trypsin_2"/>
    <property type="match status" value="1"/>
</dbReference>
<dbReference type="InterPro" id="IPR001940">
    <property type="entry name" value="Peptidase_S1C"/>
</dbReference>
<evidence type="ECO:0000313" key="6">
    <source>
        <dbReference type="Proteomes" id="UP001198163"/>
    </source>
</evidence>
<dbReference type="RefSeq" id="WP_230756089.1">
    <property type="nucleotide sequence ID" value="NZ_JAINWA010000003.1"/>
</dbReference>
<dbReference type="PROSITE" id="PS51257">
    <property type="entry name" value="PROKAR_LIPOPROTEIN"/>
    <property type="match status" value="1"/>
</dbReference>
<dbReference type="Gene3D" id="2.30.42.10">
    <property type="match status" value="1"/>
</dbReference>
<evidence type="ECO:0000256" key="2">
    <source>
        <dbReference type="ARBA" id="ARBA00022670"/>
    </source>
</evidence>
<dbReference type="EMBL" id="JAINWA010000003">
    <property type="protein sequence ID" value="MCD1655209.1"/>
    <property type="molecule type" value="Genomic_DNA"/>
</dbReference>
<keyword evidence="3" id="KW-0378">Hydrolase</keyword>
<dbReference type="InterPro" id="IPR051201">
    <property type="entry name" value="Chloro_Bact_Ser_Proteases"/>
</dbReference>
<dbReference type="PANTHER" id="PTHR43343:SF3">
    <property type="entry name" value="PROTEASE DO-LIKE 8, CHLOROPLASTIC"/>
    <property type="match status" value="1"/>
</dbReference>
<evidence type="ECO:0000259" key="4">
    <source>
        <dbReference type="Pfam" id="PF17820"/>
    </source>
</evidence>
<evidence type="ECO:0000256" key="1">
    <source>
        <dbReference type="ARBA" id="ARBA00010541"/>
    </source>
</evidence>
<dbReference type="AlphaFoldDB" id="A0AAE3EI85"/>
<evidence type="ECO:0000256" key="3">
    <source>
        <dbReference type="ARBA" id="ARBA00022801"/>
    </source>
</evidence>
<dbReference type="SUPFAM" id="SSF50156">
    <property type="entry name" value="PDZ domain-like"/>
    <property type="match status" value="1"/>
</dbReference>
<dbReference type="InterPro" id="IPR009003">
    <property type="entry name" value="Peptidase_S1_PA"/>
</dbReference>
<dbReference type="PRINTS" id="PR00834">
    <property type="entry name" value="PROTEASES2C"/>
</dbReference>
<gene>
    <name evidence="5" type="ORF">K7J14_10935</name>
</gene>
<reference evidence="5" key="1">
    <citation type="submission" date="2021-08" db="EMBL/GenBank/DDBJ databases">
        <title>Comparative analyses of Brucepasteria parasyntrophica and Teretinema zuelzerae.</title>
        <authorList>
            <person name="Song Y."/>
            <person name="Brune A."/>
        </authorList>
    </citation>
    <scope>NUCLEOTIDE SEQUENCE</scope>
    <source>
        <strain evidence="5">DSM 1903</strain>
    </source>
</reference>
<proteinExistence type="inferred from homology"/>
<name>A0AAE3EI85_9SPIR</name>
<protein>
    <submittedName>
        <fullName evidence="5">S1C family serine protease</fullName>
    </submittedName>
</protein>
<dbReference type="PANTHER" id="PTHR43343">
    <property type="entry name" value="PEPTIDASE S12"/>
    <property type="match status" value="1"/>
</dbReference>
<organism evidence="5 6">
    <name type="scientific">Teretinema zuelzerae</name>
    <dbReference type="NCBI Taxonomy" id="156"/>
    <lineage>
        <taxon>Bacteria</taxon>
        <taxon>Pseudomonadati</taxon>
        <taxon>Spirochaetota</taxon>
        <taxon>Spirochaetia</taxon>
        <taxon>Spirochaetales</taxon>
        <taxon>Treponemataceae</taxon>
        <taxon>Teretinema</taxon>
    </lineage>
</organism>
<dbReference type="InterPro" id="IPR036034">
    <property type="entry name" value="PDZ_sf"/>
</dbReference>
<comment type="caution">
    <text evidence="5">The sequence shown here is derived from an EMBL/GenBank/DDBJ whole genome shotgun (WGS) entry which is preliminary data.</text>
</comment>
<dbReference type="SUPFAM" id="SSF50494">
    <property type="entry name" value="Trypsin-like serine proteases"/>
    <property type="match status" value="1"/>
</dbReference>
<dbReference type="InterPro" id="IPR041489">
    <property type="entry name" value="PDZ_6"/>
</dbReference>
<feature type="domain" description="PDZ" evidence="4">
    <location>
        <begin position="393"/>
        <end position="442"/>
    </location>
</feature>
<dbReference type="Pfam" id="PF17820">
    <property type="entry name" value="PDZ_6"/>
    <property type="match status" value="1"/>
</dbReference>
<dbReference type="Gene3D" id="2.40.10.10">
    <property type="entry name" value="Trypsin-like serine proteases"/>
    <property type="match status" value="2"/>
</dbReference>
<dbReference type="Proteomes" id="UP001198163">
    <property type="component" value="Unassembled WGS sequence"/>
</dbReference>